<evidence type="ECO:0000313" key="3">
    <source>
        <dbReference type="EMBL" id="VWL90753.1"/>
    </source>
</evidence>
<dbReference type="AlphaFoldDB" id="A0A5K1IR81"/>
<dbReference type="RefSeq" id="WP_152062918.1">
    <property type="nucleotide sequence ID" value="NZ_CABWIC010000007.1"/>
</dbReference>
<dbReference type="PANTHER" id="PTHR33799:SF1">
    <property type="entry name" value="PTS SYSTEM MANNOSE-SPECIFIC EIIAB COMPONENT-RELATED"/>
    <property type="match status" value="1"/>
</dbReference>
<dbReference type="GO" id="GO:0009401">
    <property type="term" value="P:phosphoenolpyruvate-dependent sugar phosphotransferase system"/>
    <property type="evidence" value="ECO:0007669"/>
    <property type="project" value="InterPro"/>
</dbReference>
<dbReference type="Proteomes" id="UP000405524">
    <property type="component" value="Unassembled WGS sequence"/>
</dbReference>
<evidence type="ECO:0000313" key="4">
    <source>
        <dbReference type="Proteomes" id="UP000405524"/>
    </source>
</evidence>
<dbReference type="InterPro" id="IPR051471">
    <property type="entry name" value="Bacterial_PTS_sugar_comp"/>
</dbReference>
<feature type="domain" description="PTS EIIA type-4" evidence="2">
    <location>
        <begin position="1"/>
        <end position="122"/>
    </location>
</feature>
<dbReference type="PANTHER" id="PTHR33799">
    <property type="entry name" value="PTS PERMEASE-RELATED-RELATED"/>
    <property type="match status" value="1"/>
</dbReference>
<dbReference type="Gene3D" id="3.40.50.510">
    <property type="entry name" value="Phosphotransferase system, mannose-type IIA component"/>
    <property type="match status" value="1"/>
</dbReference>
<dbReference type="InterPro" id="IPR004701">
    <property type="entry name" value="PTS_EIIA_man-typ"/>
</dbReference>
<dbReference type="InterPro" id="IPR036662">
    <property type="entry name" value="PTS_EIIA_man-typ_sf"/>
</dbReference>
<dbReference type="SUPFAM" id="SSF53062">
    <property type="entry name" value="PTS system fructose IIA component-like"/>
    <property type="match status" value="1"/>
</dbReference>
<dbReference type="GO" id="GO:0016740">
    <property type="term" value="F:transferase activity"/>
    <property type="evidence" value="ECO:0007669"/>
    <property type="project" value="UniProtKB-KW"/>
</dbReference>
<name>A0A5K1IR81_9ACTN</name>
<organism evidence="3 4">
    <name type="scientific">Collinsella intestinalis</name>
    <dbReference type="NCBI Taxonomy" id="147207"/>
    <lineage>
        <taxon>Bacteria</taxon>
        <taxon>Bacillati</taxon>
        <taxon>Actinomycetota</taxon>
        <taxon>Coriobacteriia</taxon>
        <taxon>Coriobacteriales</taxon>
        <taxon>Coriobacteriaceae</taxon>
        <taxon>Collinsella</taxon>
    </lineage>
</organism>
<dbReference type="PROSITE" id="PS51096">
    <property type="entry name" value="PTS_EIIA_TYPE_4"/>
    <property type="match status" value="1"/>
</dbReference>
<dbReference type="EMBL" id="CABWIC010000007">
    <property type="protein sequence ID" value="VWL90753.1"/>
    <property type="molecule type" value="Genomic_DNA"/>
</dbReference>
<sequence>MAQIIIATHGGLSKGMLDSLHMVAGGAADGIETYSLEFGQNPNDYYEELRERIAATEEQFIIMCDIKGGSVHNALFRLTELPNVVIFSGLTMGMALEIALTAREGLDADAAHRVLDAAREGVTVAFGGAPVEEEEDEDF</sequence>
<reference evidence="3 4" key="1">
    <citation type="submission" date="2019-10" db="EMBL/GenBank/DDBJ databases">
        <authorList>
            <person name="Wolf R A."/>
        </authorList>
    </citation>
    <scope>NUCLEOTIDE SEQUENCE [LARGE SCALE GENOMIC DNA]</scope>
    <source>
        <strain evidence="3">Collinsella_intestinalis_DSM_13632</strain>
    </source>
</reference>
<evidence type="ECO:0000256" key="1">
    <source>
        <dbReference type="ARBA" id="ARBA00022679"/>
    </source>
</evidence>
<keyword evidence="1" id="KW-0808">Transferase</keyword>
<protein>
    <submittedName>
        <fullName evidence="3">PTS system fructose IIA component</fullName>
    </submittedName>
</protein>
<accession>A0A5K1IR81</accession>
<dbReference type="GeneID" id="77465134"/>
<dbReference type="Pfam" id="PF03610">
    <property type="entry name" value="EIIA-man"/>
    <property type="match status" value="1"/>
</dbReference>
<evidence type="ECO:0000259" key="2">
    <source>
        <dbReference type="PROSITE" id="PS51096"/>
    </source>
</evidence>
<dbReference type="GO" id="GO:0016020">
    <property type="term" value="C:membrane"/>
    <property type="evidence" value="ECO:0007669"/>
    <property type="project" value="InterPro"/>
</dbReference>
<gene>
    <name evidence="3" type="ORF">JKKLCJKK_00141</name>
</gene>
<dbReference type="OrthoDB" id="6623712at2"/>
<proteinExistence type="predicted"/>